<dbReference type="Gene3D" id="3.40.630.30">
    <property type="match status" value="1"/>
</dbReference>
<dbReference type="GO" id="GO:0016747">
    <property type="term" value="F:acyltransferase activity, transferring groups other than amino-acyl groups"/>
    <property type="evidence" value="ECO:0007669"/>
    <property type="project" value="InterPro"/>
</dbReference>
<feature type="domain" description="N-acetyltransferase" evidence="1">
    <location>
        <begin position="1"/>
        <end position="147"/>
    </location>
</feature>
<dbReference type="SUPFAM" id="SSF55729">
    <property type="entry name" value="Acyl-CoA N-acyltransferases (Nat)"/>
    <property type="match status" value="1"/>
</dbReference>
<evidence type="ECO:0000313" key="3">
    <source>
        <dbReference type="Proteomes" id="UP000284277"/>
    </source>
</evidence>
<dbReference type="CDD" id="cd04301">
    <property type="entry name" value="NAT_SF"/>
    <property type="match status" value="1"/>
</dbReference>
<name>A0A419T6N1_9FIRM</name>
<dbReference type="RefSeq" id="WP_120196059.1">
    <property type="nucleotide sequence ID" value="NZ_MCIA01000008.1"/>
</dbReference>
<comment type="caution">
    <text evidence="2">The sequence shown here is derived from an EMBL/GenBank/DDBJ whole genome shotgun (WGS) entry which is preliminary data.</text>
</comment>
<accession>A0A419T6N1</accession>
<dbReference type="Pfam" id="PF00583">
    <property type="entry name" value="Acetyltransf_1"/>
    <property type="match status" value="1"/>
</dbReference>
<dbReference type="AlphaFoldDB" id="A0A419T6N1"/>
<dbReference type="InterPro" id="IPR016181">
    <property type="entry name" value="Acyl_CoA_acyltransferase"/>
</dbReference>
<reference evidence="2 3" key="1">
    <citation type="submission" date="2016-08" db="EMBL/GenBank/DDBJ databases">
        <title>A new outlook on sporulation: Clostridium algidixylanolyticum.</title>
        <authorList>
            <person name="Poppleton D.I."/>
            <person name="Gribaldo S."/>
        </authorList>
    </citation>
    <scope>NUCLEOTIDE SEQUENCE [LARGE SCALE GENOMIC DNA]</scope>
    <source>
        <strain evidence="2 3">SPL73</strain>
    </source>
</reference>
<dbReference type="PROSITE" id="PS51186">
    <property type="entry name" value="GNAT"/>
    <property type="match status" value="1"/>
</dbReference>
<evidence type="ECO:0000313" key="2">
    <source>
        <dbReference type="EMBL" id="RKD33048.1"/>
    </source>
</evidence>
<dbReference type="EMBL" id="MCIA01000008">
    <property type="protein sequence ID" value="RKD33048.1"/>
    <property type="molecule type" value="Genomic_DNA"/>
</dbReference>
<keyword evidence="2" id="KW-0808">Transferase</keyword>
<organism evidence="2 3">
    <name type="scientific">Lacrimispora algidixylanolytica</name>
    <dbReference type="NCBI Taxonomy" id="94868"/>
    <lineage>
        <taxon>Bacteria</taxon>
        <taxon>Bacillati</taxon>
        <taxon>Bacillota</taxon>
        <taxon>Clostridia</taxon>
        <taxon>Lachnospirales</taxon>
        <taxon>Lachnospiraceae</taxon>
        <taxon>Lacrimispora</taxon>
    </lineage>
</organism>
<proteinExistence type="predicted"/>
<dbReference type="InterPro" id="IPR000182">
    <property type="entry name" value="GNAT_dom"/>
</dbReference>
<dbReference type="Proteomes" id="UP000284277">
    <property type="component" value="Unassembled WGS sequence"/>
</dbReference>
<evidence type="ECO:0000259" key="1">
    <source>
        <dbReference type="PROSITE" id="PS51186"/>
    </source>
</evidence>
<keyword evidence="3" id="KW-1185">Reference proteome</keyword>
<dbReference type="OrthoDB" id="9127144at2"/>
<sequence length="176" mass="20774">MLLEHPKSRFEEIYKVYEEAFPAIERRTRKGQEEVFDSPVYQVRIVEEQGEVLAFLGYWELPSCVFLEHLATLEKSRGKGLGKQLVEEVLKETAKPVFLEIEPVTKDDPITERRAGFYQRLGFHLNPFYYQQMPLKPEDNPLRLMIMSYGTPFTKEKFFPYKKEIYHIVYGVEASL</sequence>
<protein>
    <submittedName>
        <fullName evidence="2">GNAT family N-acetyltransferase</fullName>
    </submittedName>
</protein>
<gene>
    <name evidence="2" type="ORF">BET01_15650</name>
</gene>